<evidence type="ECO:0000256" key="2">
    <source>
        <dbReference type="ARBA" id="ARBA00022649"/>
    </source>
</evidence>
<dbReference type="InterPro" id="IPR000182">
    <property type="entry name" value="GNAT_dom"/>
</dbReference>
<keyword evidence="4" id="KW-0012">Acyltransferase</keyword>
<dbReference type="Gene3D" id="3.40.630.30">
    <property type="match status" value="1"/>
</dbReference>
<dbReference type="GO" id="GO:0016747">
    <property type="term" value="F:acyltransferase activity, transferring groups other than amino-acyl groups"/>
    <property type="evidence" value="ECO:0007669"/>
    <property type="project" value="InterPro"/>
</dbReference>
<dbReference type="InterPro" id="IPR016181">
    <property type="entry name" value="Acyl_CoA_acyltransferase"/>
</dbReference>
<dbReference type="Proteomes" id="UP000559182">
    <property type="component" value="Unassembled WGS sequence"/>
</dbReference>
<dbReference type="PROSITE" id="PS51186">
    <property type="entry name" value="GNAT"/>
    <property type="match status" value="1"/>
</dbReference>
<evidence type="ECO:0000256" key="3">
    <source>
        <dbReference type="ARBA" id="ARBA00022679"/>
    </source>
</evidence>
<dbReference type="Pfam" id="PF13508">
    <property type="entry name" value="Acetyltransf_7"/>
    <property type="match status" value="1"/>
</dbReference>
<keyword evidence="1" id="KW-0678">Repressor</keyword>
<protein>
    <submittedName>
        <fullName evidence="7">GNAT superfamily N-acetyltransferase</fullName>
    </submittedName>
</protein>
<dbReference type="AlphaFoldDB" id="A0A839N1K1"/>
<keyword evidence="3 7" id="KW-0808">Transferase</keyword>
<evidence type="ECO:0000313" key="8">
    <source>
        <dbReference type="Proteomes" id="UP000559182"/>
    </source>
</evidence>
<evidence type="ECO:0000256" key="4">
    <source>
        <dbReference type="ARBA" id="ARBA00023315"/>
    </source>
</evidence>
<accession>A0A839N1K1</accession>
<evidence type="ECO:0000256" key="5">
    <source>
        <dbReference type="ARBA" id="ARBA00049880"/>
    </source>
</evidence>
<comment type="caution">
    <text evidence="7">The sequence shown here is derived from an EMBL/GenBank/DDBJ whole genome shotgun (WGS) entry which is preliminary data.</text>
</comment>
<gene>
    <name evidence="7" type="ORF">FHU39_000653</name>
</gene>
<sequence length="159" mass="17240">MERGDDVTSFNSGAAELDTWLHRYAWENLRANNAITYVTTVDKRVVGYYAIASGSVALTSVPPTLRKGSRPDPMPVIVLARLAVDHEARGSGIGAGLLRDALERVAVLSESLGAAALLVHARDSAAREFYRHNGDFLPSPIDELQLLAPMKALRAEFLP</sequence>
<comment type="catalytic activity">
    <reaction evidence="5">
        <text>glycyl-tRNA(Gly) + acetyl-CoA = N-acetylglycyl-tRNA(Gly) + CoA + H(+)</text>
        <dbReference type="Rhea" id="RHEA:81867"/>
        <dbReference type="Rhea" id="RHEA-COMP:9683"/>
        <dbReference type="Rhea" id="RHEA-COMP:19766"/>
        <dbReference type="ChEBI" id="CHEBI:15378"/>
        <dbReference type="ChEBI" id="CHEBI:57287"/>
        <dbReference type="ChEBI" id="CHEBI:57288"/>
        <dbReference type="ChEBI" id="CHEBI:78522"/>
        <dbReference type="ChEBI" id="CHEBI:232036"/>
    </reaction>
</comment>
<keyword evidence="2" id="KW-1277">Toxin-antitoxin system</keyword>
<evidence type="ECO:0000256" key="1">
    <source>
        <dbReference type="ARBA" id="ARBA00022491"/>
    </source>
</evidence>
<keyword evidence="8" id="KW-1185">Reference proteome</keyword>
<reference evidence="7 8" key="1">
    <citation type="submission" date="2020-08" db="EMBL/GenBank/DDBJ databases">
        <title>Sequencing the genomes of 1000 actinobacteria strains.</title>
        <authorList>
            <person name="Klenk H.-P."/>
        </authorList>
    </citation>
    <scope>NUCLEOTIDE SEQUENCE [LARGE SCALE GENOMIC DNA]</scope>
    <source>
        <strain evidence="7 8">DSM 105369</strain>
    </source>
</reference>
<name>A0A839N1K1_9MICO</name>
<proteinExistence type="predicted"/>
<dbReference type="PANTHER" id="PTHR36449">
    <property type="entry name" value="ACETYLTRANSFERASE-RELATED"/>
    <property type="match status" value="1"/>
</dbReference>
<evidence type="ECO:0000313" key="7">
    <source>
        <dbReference type="EMBL" id="MBB2890669.1"/>
    </source>
</evidence>
<feature type="domain" description="N-acetyltransferase" evidence="6">
    <location>
        <begin position="1"/>
        <end position="156"/>
    </location>
</feature>
<dbReference type="SUPFAM" id="SSF55729">
    <property type="entry name" value="Acyl-CoA N-acyltransferases (Nat)"/>
    <property type="match status" value="1"/>
</dbReference>
<dbReference type="EMBL" id="JACHVQ010000001">
    <property type="protein sequence ID" value="MBB2890669.1"/>
    <property type="molecule type" value="Genomic_DNA"/>
</dbReference>
<dbReference type="PANTHER" id="PTHR36449:SF1">
    <property type="entry name" value="ACETYLTRANSFERASE"/>
    <property type="match status" value="1"/>
</dbReference>
<organism evidence="7 8">
    <name type="scientific">Flexivirga oryzae</name>
    <dbReference type="NCBI Taxonomy" id="1794944"/>
    <lineage>
        <taxon>Bacteria</taxon>
        <taxon>Bacillati</taxon>
        <taxon>Actinomycetota</taxon>
        <taxon>Actinomycetes</taxon>
        <taxon>Micrococcales</taxon>
        <taxon>Dermacoccaceae</taxon>
        <taxon>Flexivirga</taxon>
    </lineage>
</organism>
<evidence type="ECO:0000259" key="6">
    <source>
        <dbReference type="PROSITE" id="PS51186"/>
    </source>
</evidence>